<dbReference type="PANTHER" id="PTHR47356">
    <property type="entry name" value="FAD-DEPENDENT MONOOXYGENASE ASQG-RELATED"/>
    <property type="match status" value="1"/>
</dbReference>
<keyword evidence="1" id="KW-0812">Transmembrane</keyword>
<dbReference type="Gene3D" id="3.50.50.60">
    <property type="entry name" value="FAD/NAD(P)-binding domain"/>
    <property type="match status" value="1"/>
</dbReference>
<dbReference type="SUPFAM" id="SSF51905">
    <property type="entry name" value="FAD/NAD(P)-binding domain"/>
    <property type="match status" value="1"/>
</dbReference>
<evidence type="ECO:0000313" key="2">
    <source>
        <dbReference type="EMBL" id="GMG36347.1"/>
    </source>
</evidence>
<feature type="transmembrane region" description="Helical" evidence="1">
    <location>
        <begin position="376"/>
        <end position="393"/>
    </location>
</feature>
<comment type="caution">
    <text evidence="2">The sequence shown here is derived from an EMBL/GenBank/DDBJ whole genome shotgun (WGS) entry which is preliminary data.</text>
</comment>
<dbReference type="EMBL" id="BSYA01000197">
    <property type="protein sequence ID" value="GMG36347.1"/>
    <property type="molecule type" value="Genomic_DNA"/>
</dbReference>
<sequence length="533" mass="58941">MEQSTTEATVQCLDGSTYTGDIVVGADGVHRMVMQYRGVFGISYSVTGIREGEMHNVFVKGASVLVIGCKDHVFWIVGVKMERTYYASEALRFDPSQLEDSLAFLMNKYVCAGVQFKEGGCCAIEDAATLANAIIEIVEIPEKQQLPNIESRLSSWATASKPRMKLICTLSESVIRMQSLDNVVYEITGPIFSKYYMDAFADLISDMGVGGECISFLPLPERQRTGTMPFGKRHYIGAPIIPSGRLLWTIPLLMCLFLSIITSPGKSSASSSWDVYSVVADLGIFQAIWAMESARLCNAITFMSLCLPISLLAHSSVGLWRTVPAYFTVYYLFSASKRLIPDSRCIRSSYAKSMIPALIVGFYVPSLWAWSCQWSSLQLLLIPVIFSFLHRFMSSYIQDTTVEDRIQRPTADLPWIRASFALTILISGGISVCRQFEATGHPLSMSLEASLNGQTIGIGSAVIWIILELKNVSKEKKLHLPWLYIALALPLCLILVGPAATFALGWGLREEVLARDDREKALTDSVTSKAHVM</sequence>
<evidence type="ECO:0000256" key="1">
    <source>
        <dbReference type="SAM" id="Phobius"/>
    </source>
</evidence>
<dbReference type="Proteomes" id="UP001165205">
    <property type="component" value="Unassembled WGS sequence"/>
</dbReference>
<dbReference type="GO" id="GO:0004497">
    <property type="term" value="F:monooxygenase activity"/>
    <property type="evidence" value="ECO:0007669"/>
    <property type="project" value="InterPro"/>
</dbReference>
<dbReference type="InterPro" id="IPR036188">
    <property type="entry name" value="FAD/NAD-bd_sf"/>
</dbReference>
<evidence type="ECO:0000313" key="3">
    <source>
        <dbReference type="Proteomes" id="UP001165205"/>
    </source>
</evidence>
<feature type="transmembrane region" description="Helical" evidence="1">
    <location>
        <begin position="414"/>
        <end position="431"/>
    </location>
</feature>
<gene>
    <name evidence="2" type="ORF">Aory04_001139500</name>
</gene>
<dbReference type="PANTHER" id="PTHR47356:SF2">
    <property type="entry name" value="FAD-BINDING DOMAIN-CONTAINING PROTEIN-RELATED"/>
    <property type="match status" value="1"/>
</dbReference>
<feature type="transmembrane region" description="Helical" evidence="1">
    <location>
        <begin position="311"/>
        <end position="333"/>
    </location>
</feature>
<dbReference type="AlphaFoldDB" id="A0AAN4YSA6"/>
<accession>A0AAN4YSA6</accession>
<keyword evidence="1" id="KW-1133">Transmembrane helix</keyword>
<name>A0AAN4YSA6_ASPOZ</name>
<feature type="transmembrane region" description="Helical" evidence="1">
    <location>
        <begin position="451"/>
        <end position="469"/>
    </location>
</feature>
<feature type="transmembrane region" description="Helical" evidence="1">
    <location>
        <begin position="354"/>
        <end position="370"/>
    </location>
</feature>
<keyword evidence="1" id="KW-0472">Membrane</keyword>
<reference evidence="2" key="1">
    <citation type="submission" date="2023-04" db="EMBL/GenBank/DDBJ databases">
        <title>Aspergillus oryzae NBRC 4228.</title>
        <authorList>
            <person name="Ichikawa N."/>
            <person name="Sato H."/>
            <person name="Tonouchi N."/>
        </authorList>
    </citation>
    <scope>NUCLEOTIDE SEQUENCE</scope>
    <source>
        <strain evidence="2">NBRC 4228</strain>
    </source>
</reference>
<dbReference type="InterPro" id="IPR050562">
    <property type="entry name" value="FAD_mOase_fung"/>
</dbReference>
<organism evidence="2 3">
    <name type="scientific">Aspergillus oryzae</name>
    <name type="common">Yellow koji mold</name>
    <dbReference type="NCBI Taxonomy" id="5062"/>
    <lineage>
        <taxon>Eukaryota</taxon>
        <taxon>Fungi</taxon>
        <taxon>Dikarya</taxon>
        <taxon>Ascomycota</taxon>
        <taxon>Pezizomycotina</taxon>
        <taxon>Eurotiomycetes</taxon>
        <taxon>Eurotiomycetidae</taxon>
        <taxon>Eurotiales</taxon>
        <taxon>Aspergillaceae</taxon>
        <taxon>Aspergillus</taxon>
        <taxon>Aspergillus subgen. Circumdati</taxon>
    </lineage>
</organism>
<feature type="transmembrane region" description="Helical" evidence="1">
    <location>
        <begin position="246"/>
        <end position="263"/>
    </location>
</feature>
<proteinExistence type="predicted"/>
<protein>
    <submittedName>
        <fullName evidence="2">Unnamed protein product</fullName>
    </submittedName>
</protein>
<feature type="transmembrane region" description="Helical" evidence="1">
    <location>
        <begin position="481"/>
        <end position="508"/>
    </location>
</feature>